<feature type="transmembrane region" description="Helical" evidence="1">
    <location>
        <begin position="106"/>
        <end position="124"/>
    </location>
</feature>
<dbReference type="AlphaFoldDB" id="A0A3L7ACH1"/>
<evidence type="ECO:0000313" key="2">
    <source>
        <dbReference type="EMBL" id="RLP77351.1"/>
    </source>
</evidence>
<name>A0A3L7ACH1_9MICO</name>
<reference evidence="2 3" key="1">
    <citation type="submission" date="2018-10" db="EMBL/GenBank/DDBJ databases">
        <authorList>
            <person name="Li J."/>
        </authorList>
    </citation>
    <scope>NUCLEOTIDE SEQUENCE [LARGE SCALE GENOMIC DNA]</scope>
    <source>
        <strain evidence="2 3">IF 016277</strain>
    </source>
</reference>
<sequence>MNCAGVTTCWVSTIRTPRTTYRATPRQPRLCRRPRSSMIRWCRITSRRRGTRHDRRAKAHTNWITLVWVTLQNHLGERAYPVRPRIWHQRNYQQLRREQKPVRAQGRALLTFAIAFAVAAFVSIKWHDIAEVLPFTADGTFAPVLAAVLAFALVAFAVSSLDGFGPWRDQRRYRRLSGATETTPAQRSLLALDAESDFRSGLWNSSLEYSPAWSKLPASMRKKYADGAKGYPIVSLPMNDLRDLQADLDKRTRIASERDLELYVADGLAQHSMSARFQAILNGPDAERMLTRIAGLTGLSEWDLRALAEPQAGRPPLLLWAGDVQRLIAITRTAFVAGQVSEQTAWTLIERLGNIAFALYTDSADYWSAVRIATAFASDEVAAVQAFDETMRELRASRWPAATATFGTASLDTLPGQIRTPEVLLPREEAN</sequence>
<comment type="caution">
    <text evidence="2">The sequence shown here is derived from an EMBL/GenBank/DDBJ whole genome shotgun (WGS) entry which is preliminary data.</text>
</comment>
<organism evidence="2 3">
    <name type="scientific">Mycetocola tolaasinivorans</name>
    <dbReference type="NCBI Taxonomy" id="76635"/>
    <lineage>
        <taxon>Bacteria</taxon>
        <taxon>Bacillati</taxon>
        <taxon>Actinomycetota</taxon>
        <taxon>Actinomycetes</taxon>
        <taxon>Micrococcales</taxon>
        <taxon>Microbacteriaceae</taxon>
        <taxon>Mycetocola</taxon>
    </lineage>
</organism>
<keyword evidence="3" id="KW-1185">Reference proteome</keyword>
<accession>A0A3L7ACH1</accession>
<gene>
    <name evidence="2" type="ORF">D9V32_02550</name>
</gene>
<proteinExistence type="predicted"/>
<keyword evidence="1" id="KW-0472">Membrane</keyword>
<dbReference type="OrthoDB" id="5062235at2"/>
<feature type="transmembrane region" description="Helical" evidence="1">
    <location>
        <begin position="144"/>
        <end position="165"/>
    </location>
</feature>
<keyword evidence="1" id="KW-0812">Transmembrane</keyword>
<evidence type="ECO:0000313" key="3">
    <source>
        <dbReference type="Proteomes" id="UP000272503"/>
    </source>
</evidence>
<protein>
    <submittedName>
        <fullName evidence="2">DUF1266 domain-containing protein</fullName>
    </submittedName>
</protein>
<dbReference type="Proteomes" id="UP000272503">
    <property type="component" value="Unassembled WGS sequence"/>
</dbReference>
<keyword evidence="1" id="KW-1133">Transmembrane helix</keyword>
<evidence type="ECO:0000256" key="1">
    <source>
        <dbReference type="SAM" id="Phobius"/>
    </source>
</evidence>
<dbReference type="EMBL" id="RCUX01000002">
    <property type="protein sequence ID" value="RLP77351.1"/>
    <property type="molecule type" value="Genomic_DNA"/>
</dbReference>